<dbReference type="GO" id="GO:0005576">
    <property type="term" value="C:extracellular region"/>
    <property type="evidence" value="ECO:0007669"/>
    <property type="project" value="UniProtKB-SubCell"/>
</dbReference>
<comment type="subcellular location">
    <subcellularLocation>
        <location evidence="1">Secreted</location>
    </subcellularLocation>
</comment>
<keyword evidence="4" id="KW-1015">Disulfide bond</keyword>
<proteinExistence type="inferred from homology"/>
<organism evidence="5 6">
    <name type="scientific">Climacteris rufus</name>
    <name type="common">rufous treecreeper</name>
    <dbReference type="NCBI Taxonomy" id="47695"/>
    <lineage>
        <taxon>Eukaryota</taxon>
        <taxon>Metazoa</taxon>
        <taxon>Chordata</taxon>
        <taxon>Craniata</taxon>
        <taxon>Vertebrata</taxon>
        <taxon>Euteleostomi</taxon>
        <taxon>Archelosauria</taxon>
        <taxon>Archosauria</taxon>
        <taxon>Dinosauria</taxon>
        <taxon>Saurischia</taxon>
        <taxon>Theropoda</taxon>
        <taxon>Coelurosauria</taxon>
        <taxon>Aves</taxon>
        <taxon>Neognathae</taxon>
        <taxon>Neoaves</taxon>
        <taxon>Telluraves</taxon>
        <taxon>Australaves</taxon>
        <taxon>Passeriformes</taxon>
        <taxon>Climacteridae</taxon>
        <taxon>Climacteris</taxon>
    </lineage>
</organism>
<evidence type="ECO:0000313" key="6">
    <source>
        <dbReference type="Proteomes" id="UP000580879"/>
    </source>
</evidence>
<feature type="non-terminal residue" evidence="5">
    <location>
        <position position="1"/>
    </location>
</feature>
<dbReference type="EMBL" id="VZRZ01002431">
    <property type="protein sequence ID" value="NWW73207.1"/>
    <property type="molecule type" value="Genomic_DNA"/>
</dbReference>
<dbReference type="PANTHER" id="PTHR10500">
    <property type="entry name" value="BETA-MICROSEMINOPROTEIN"/>
    <property type="match status" value="1"/>
</dbReference>
<dbReference type="Gene3D" id="2.10.70.10">
    <property type="entry name" value="Complement Module, domain 1"/>
    <property type="match status" value="1"/>
</dbReference>
<keyword evidence="6" id="KW-1185">Reference proteome</keyword>
<gene>
    <name evidence="5" type="primary">Msmb_0</name>
    <name evidence="5" type="ORF">CLIRUF_R13363</name>
</gene>
<evidence type="ECO:0000256" key="1">
    <source>
        <dbReference type="ARBA" id="ARBA00004613"/>
    </source>
</evidence>
<dbReference type="OrthoDB" id="9969981at2759"/>
<feature type="non-terminal residue" evidence="5">
    <location>
        <position position="76"/>
    </location>
</feature>
<dbReference type="AlphaFoldDB" id="A0A7K6QJ90"/>
<name>A0A7K6QJ90_9PASS</name>
<evidence type="ECO:0000256" key="4">
    <source>
        <dbReference type="ARBA" id="ARBA00023157"/>
    </source>
</evidence>
<comment type="similarity">
    <text evidence="2">Belongs to the beta-microseminoprotein family.</text>
</comment>
<evidence type="ECO:0000313" key="5">
    <source>
        <dbReference type="EMBL" id="NWW73207.1"/>
    </source>
</evidence>
<keyword evidence="3" id="KW-0964">Secreted</keyword>
<dbReference type="Gene3D" id="2.20.25.590">
    <property type="match status" value="1"/>
</dbReference>
<dbReference type="Pfam" id="PF05825">
    <property type="entry name" value="PSP94"/>
    <property type="match status" value="1"/>
</dbReference>
<sequence>GCILNGKLYPFGHIDRTDDCFRCSCSQRMMSCCSLFHTPISYDKEKCKVVFNENTCNYDVVQKDDPSKECFVYSRV</sequence>
<protein>
    <submittedName>
        <fullName evidence="5">MSMB protein</fullName>
    </submittedName>
</protein>
<evidence type="ECO:0000256" key="2">
    <source>
        <dbReference type="ARBA" id="ARBA00010352"/>
    </source>
</evidence>
<dbReference type="PANTHER" id="PTHR10500:SF7">
    <property type="entry name" value="BETA-MICROSEMINOPROTEIN"/>
    <property type="match status" value="1"/>
</dbReference>
<evidence type="ECO:0000256" key="3">
    <source>
        <dbReference type="ARBA" id="ARBA00022525"/>
    </source>
</evidence>
<dbReference type="Proteomes" id="UP000580879">
    <property type="component" value="Unassembled WGS sequence"/>
</dbReference>
<comment type="caution">
    <text evidence="5">The sequence shown here is derived from an EMBL/GenBank/DDBJ whole genome shotgun (WGS) entry which is preliminary data.</text>
</comment>
<reference evidence="5 6" key="1">
    <citation type="submission" date="2019-09" db="EMBL/GenBank/DDBJ databases">
        <title>Bird 10,000 Genomes (B10K) Project - Family phase.</title>
        <authorList>
            <person name="Zhang G."/>
        </authorList>
    </citation>
    <scope>NUCLEOTIDE SEQUENCE [LARGE SCALE GENOMIC DNA]</scope>
    <source>
        <strain evidence="5">B10K-DU-029-53</strain>
    </source>
</reference>
<accession>A0A7K6QJ90</accession>
<dbReference type="InterPro" id="IPR008735">
    <property type="entry name" value="PSP94"/>
</dbReference>